<organism evidence="2 3">
    <name type="scientific">Phytophthora aleatoria</name>
    <dbReference type="NCBI Taxonomy" id="2496075"/>
    <lineage>
        <taxon>Eukaryota</taxon>
        <taxon>Sar</taxon>
        <taxon>Stramenopiles</taxon>
        <taxon>Oomycota</taxon>
        <taxon>Peronosporomycetes</taxon>
        <taxon>Peronosporales</taxon>
        <taxon>Peronosporaceae</taxon>
        <taxon>Phytophthora</taxon>
    </lineage>
</organism>
<evidence type="ECO:0000313" key="2">
    <source>
        <dbReference type="EMBL" id="KAG6947338.1"/>
    </source>
</evidence>
<comment type="caution">
    <text evidence="2">The sequence shown here is derived from an EMBL/GenBank/DDBJ whole genome shotgun (WGS) entry which is preliminary data.</text>
</comment>
<gene>
    <name evidence="2" type="ORF">JG688_00015595</name>
</gene>
<keyword evidence="3" id="KW-1185">Reference proteome</keyword>
<protein>
    <recommendedName>
        <fullName evidence="4">Transmembrane protein</fullName>
    </recommendedName>
</protein>
<evidence type="ECO:0008006" key="4">
    <source>
        <dbReference type="Google" id="ProtNLM"/>
    </source>
</evidence>
<feature type="non-terminal residue" evidence="2">
    <location>
        <position position="60"/>
    </location>
</feature>
<dbReference type="EMBL" id="JAENGY010001722">
    <property type="protein sequence ID" value="KAG6947338.1"/>
    <property type="molecule type" value="Genomic_DNA"/>
</dbReference>
<proteinExistence type="predicted"/>
<name>A0A8J5IJR1_9STRA</name>
<evidence type="ECO:0000313" key="3">
    <source>
        <dbReference type="Proteomes" id="UP000709295"/>
    </source>
</evidence>
<evidence type="ECO:0000256" key="1">
    <source>
        <dbReference type="SAM" id="Phobius"/>
    </source>
</evidence>
<accession>A0A8J5IJR1</accession>
<sequence>MKRYVCAFGEATIWNRCYGVGEGCFWVVSIGVSLCFFVPLAVYGVLGYVFCGPTGVFLLA</sequence>
<reference evidence="2" key="1">
    <citation type="submission" date="2021-01" db="EMBL/GenBank/DDBJ databases">
        <title>Phytophthora aleatoria, a newly-described species from Pinus radiata is distinct from Phytophthora cactorum isolates based on comparative genomics.</title>
        <authorList>
            <person name="Mcdougal R."/>
            <person name="Panda P."/>
            <person name="Williams N."/>
            <person name="Studholme D.J."/>
        </authorList>
    </citation>
    <scope>NUCLEOTIDE SEQUENCE</scope>
    <source>
        <strain evidence="2">NZFS 4037</strain>
    </source>
</reference>
<keyword evidence="1" id="KW-0812">Transmembrane</keyword>
<feature type="transmembrane region" description="Helical" evidence="1">
    <location>
        <begin position="24"/>
        <end position="50"/>
    </location>
</feature>
<dbReference type="AlphaFoldDB" id="A0A8J5IJR1"/>
<dbReference type="Proteomes" id="UP000709295">
    <property type="component" value="Unassembled WGS sequence"/>
</dbReference>
<keyword evidence="1" id="KW-0472">Membrane</keyword>
<keyword evidence="1" id="KW-1133">Transmembrane helix</keyword>